<sequence>MYVAESVPTDNSQGDYKNLDSLPDENDQRHSIGISRFKMTEDTRPLEYTPEEFVKICKSQIKVSSRNKAIKSKLGISDSPRLSQYNSEKFNEMAQQQLEELRKQRIEMPVNPENERTETEVVIDQNSCFSWFIVKNKGVQNTIPDYELQECKVVFTEMLNKSEKSHEAYFGLGRLMAHEGKYVVAIQHIKKALSIMPQDTIYNLWYIALNMRLPNDRRSEKQAPPSPSFLDSLICCGNREKEEPKNVYKDSYKVLSTAEKQLEVLWALMEISIKKVFSVDTNIDLPKYFAYQIKEIDDYYGYLAWSEILFEDEKEWQKGLHVLKELVNGYPDRPEAYIKLWQHYYYTVKDYEQALDISFEGFIRVADPEYTHYYTLFCINYAKSCYKMGKLKNAIEILQQKFIENPSYPIFLYHYGRICTKSEDLSFNGSAIGALQETLRLSDKYRYGCIYYWLSKAYMLSRQHIEAYHAMKDSLKHLDHSEKRKSTELKRMIQEMGPNIAAYEEIEHVLKNNLVNENQEKCFRLCKEISVYQKLTGEVLHAKLLWAQGLEEDALRELESAAYMSNTKMLAYFQLLKYLEMKKEYKTMKAIGQEMILKCKNSQVPAPVWMRAHILFAKILVKNSQVSKAIVTLKCLAKVFPILPYIEIPYTKRLKDSDTIQDISQASIIPRDSVDFYNFGSPRNSFMNITMPKNIDSIKKMKIPHSNREFLFKFLEEEAAPQPDPSVPAHGRKKVAHFSDVMKTHKSFKKFNSLAIKTEDEENLESMEPIPIMTPTPSGPNSLSGFSVSSDPTFLYKIGKYSAQYRQNINDGLCALEDYLSLLRYEKKESFKENAACKALYWKIILLQESNQNELAVEIINEIIPQLEKKNFKAKFESLQNIRANLNK</sequence>
<dbReference type="Proteomes" id="UP001162131">
    <property type="component" value="Unassembled WGS sequence"/>
</dbReference>
<proteinExistence type="predicted"/>
<dbReference type="InterPro" id="IPR019734">
    <property type="entry name" value="TPR_rpt"/>
</dbReference>
<dbReference type="PANTHER" id="PTHR44943">
    <property type="entry name" value="CELLULOSE SYNTHASE OPERON PROTEIN C"/>
    <property type="match status" value="1"/>
</dbReference>
<name>A0AAU9JTB2_9CILI</name>
<evidence type="ECO:0000256" key="1">
    <source>
        <dbReference type="ARBA" id="ARBA00022737"/>
    </source>
</evidence>
<keyword evidence="2 3" id="KW-0802">TPR repeat</keyword>
<accession>A0AAU9JTB2</accession>
<evidence type="ECO:0000256" key="3">
    <source>
        <dbReference type="PROSITE-ProRule" id="PRU00339"/>
    </source>
</evidence>
<evidence type="ECO:0000256" key="2">
    <source>
        <dbReference type="ARBA" id="ARBA00022803"/>
    </source>
</evidence>
<dbReference type="PROSITE" id="PS50005">
    <property type="entry name" value="TPR"/>
    <property type="match status" value="1"/>
</dbReference>
<dbReference type="AlphaFoldDB" id="A0AAU9JTB2"/>
<protein>
    <submittedName>
        <fullName evidence="5">Uncharacterized protein</fullName>
    </submittedName>
</protein>
<feature type="repeat" description="TPR" evidence="3">
    <location>
        <begin position="166"/>
        <end position="199"/>
    </location>
</feature>
<reference evidence="5" key="1">
    <citation type="submission" date="2021-09" db="EMBL/GenBank/DDBJ databases">
        <authorList>
            <consortium name="AG Swart"/>
            <person name="Singh M."/>
            <person name="Singh A."/>
            <person name="Seah K."/>
            <person name="Emmerich C."/>
        </authorList>
    </citation>
    <scope>NUCLEOTIDE SEQUENCE</scope>
    <source>
        <strain evidence="5">ATCC30299</strain>
    </source>
</reference>
<keyword evidence="1" id="KW-0677">Repeat</keyword>
<evidence type="ECO:0000313" key="6">
    <source>
        <dbReference type="Proteomes" id="UP001162131"/>
    </source>
</evidence>
<evidence type="ECO:0000256" key="4">
    <source>
        <dbReference type="SAM" id="MobiDB-lite"/>
    </source>
</evidence>
<dbReference type="Gene3D" id="1.25.40.10">
    <property type="entry name" value="Tetratricopeptide repeat domain"/>
    <property type="match status" value="2"/>
</dbReference>
<gene>
    <name evidence="5" type="ORF">BSTOLATCC_MIC41965</name>
</gene>
<organism evidence="5 6">
    <name type="scientific">Blepharisma stoltei</name>
    <dbReference type="NCBI Taxonomy" id="1481888"/>
    <lineage>
        <taxon>Eukaryota</taxon>
        <taxon>Sar</taxon>
        <taxon>Alveolata</taxon>
        <taxon>Ciliophora</taxon>
        <taxon>Postciliodesmatophora</taxon>
        <taxon>Heterotrichea</taxon>
        <taxon>Heterotrichida</taxon>
        <taxon>Blepharismidae</taxon>
        <taxon>Blepharisma</taxon>
    </lineage>
</organism>
<dbReference type="InterPro" id="IPR051685">
    <property type="entry name" value="Ycf3/AcsC/BcsC/TPR_MFPF"/>
</dbReference>
<comment type="caution">
    <text evidence="5">The sequence shown here is derived from an EMBL/GenBank/DDBJ whole genome shotgun (WGS) entry which is preliminary data.</text>
</comment>
<keyword evidence="6" id="KW-1185">Reference proteome</keyword>
<dbReference type="SUPFAM" id="SSF48452">
    <property type="entry name" value="TPR-like"/>
    <property type="match status" value="2"/>
</dbReference>
<feature type="region of interest" description="Disordered" evidence="4">
    <location>
        <begin position="1"/>
        <end position="31"/>
    </location>
</feature>
<dbReference type="EMBL" id="CAJZBQ010000041">
    <property type="protein sequence ID" value="CAG9326692.1"/>
    <property type="molecule type" value="Genomic_DNA"/>
</dbReference>
<evidence type="ECO:0000313" key="5">
    <source>
        <dbReference type="EMBL" id="CAG9326692.1"/>
    </source>
</evidence>
<dbReference type="InterPro" id="IPR011990">
    <property type="entry name" value="TPR-like_helical_dom_sf"/>
</dbReference>
<dbReference type="PANTHER" id="PTHR44943:SF8">
    <property type="entry name" value="TPR REPEAT-CONTAINING PROTEIN MJ0263"/>
    <property type="match status" value="1"/>
</dbReference>